<dbReference type="Proteomes" id="UP001165060">
    <property type="component" value="Unassembled WGS sequence"/>
</dbReference>
<keyword evidence="2" id="KW-1185">Reference proteome</keyword>
<evidence type="ECO:0000313" key="1">
    <source>
        <dbReference type="EMBL" id="GMI53085.1"/>
    </source>
</evidence>
<dbReference type="EMBL" id="BRYB01006244">
    <property type="protein sequence ID" value="GMI53085.1"/>
    <property type="molecule type" value="Genomic_DNA"/>
</dbReference>
<protein>
    <submittedName>
        <fullName evidence="1">Uncharacterized protein</fullName>
    </submittedName>
</protein>
<sequence length="111" mass="12022">MASIKGEAMLTKDVLVMAQFEQFSYEQIQIAQGFLIDFTLSESGQQCPSGLDGSAACQASVTMPPFSACKRYTASSHASIVDEQKAAGRSAIDTAKDRMPTVPYKDIKDVY</sequence>
<name>A0ABQ6NBG4_9STRA</name>
<proteinExistence type="predicted"/>
<comment type="caution">
    <text evidence="1">The sequence shown here is derived from an EMBL/GenBank/DDBJ whole genome shotgun (WGS) entry which is preliminary data.</text>
</comment>
<gene>
    <name evidence="1" type="ORF">TeGR_g1142</name>
</gene>
<organism evidence="1 2">
    <name type="scientific">Tetraparma gracilis</name>
    <dbReference type="NCBI Taxonomy" id="2962635"/>
    <lineage>
        <taxon>Eukaryota</taxon>
        <taxon>Sar</taxon>
        <taxon>Stramenopiles</taxon>
        <taxon>Ochrophyta</taxon>
        <taxon>Bolidophyceae</taxon>
        <taxon>Parmales</taxon>
        <taxon>Triparmaceae</taxon>
        <taxon>Tetraparma</taxon>
    </lineage>
</organism>
<evidence type="ECO:0000313" key="2">
    <source>
        <dbReference type="Proteomes" id="UP001165060"/>
    </source>
</evidence>
<accession>A0ABQ6NBG4</accession>
<reference evidence="1 2" key="1">
    <citation type="journal article" date="2023" name="Commun. Biol.">
        <title>Genome analysis of Parmales, the sister group of diatoms, reveals the evolutionary specialization of diatoms from phago-mixotrophs to photoautotrophs.</title>
        <authorList>
            <person name="Ban H."/>
            <person name="Sato S."/>
            <person name="Yoshikawa S."/>
            <person name="Yamada K."/>
            <person name="Nakamura Y."/>
            <person name="Ichinomiya M."/>
            <person name="Sato N."/>
            <person name="Blanc-Mathieu R."/>
            <person name="Endo H."/>
            <person name="Kuwata A."/>
            <person name="Ogata H."/>
        </authorList>
    </citation>
    <scope>NUCLEOTIDE SEQUENCE [LARGE SCALE GENOMIC DNA]</scope>
</reference>